<dbReference type="GO" id="GO:0003677">
    <property type="term" value="F:DNA binding"/>
    <property type="evidence" value="ECO:0007669"/>
    <property type="project" value="InterPro"/>
</dbReference>
<keyword evidence="3" id="KW-0346">Stress response</keyword>
<name>A0A2M6W409_9BACT</name>
<organism evidence="6 7">
    <name type="scientific">Candidatus Magasanikbacteria bacterium CG10_big_fil_rev_8_21_14_0_10_40_10</name>
    <dbReference type="NCBI Taxonomy" id="1974648"/>
    <lineage>
        <taxon>Bacteria</taxon>
        <taxon>Candidatus Magasanikiibacteriota</taxon>
    </lineage>
</organism>
<feature type="domain" description="Heat-inducible transcription repressor HrcA C-terminal" evidence="5">
    <location>
        <begin position="103"/>
        <end position="218"/>
    </location>
</feature>
<dbReference type="PANTHER" id="PTHR34824:SF1">
    <property type="entry name" value="HEAT-INDUCIBLE TRANSCRIPTION REPRESSOR HRCA"/>
    <property type="match status" value="1"/>
</dbReference>
<evidence type="ECO:0000313" key="7">
    <source>
        <dbReference type="Proteomes" id="UP000231183"/>
    </source>
</evidence>
<sequence length="231" mass="26047">MEARRQKLLNLVIDSYTKTAEPVGSRFLLSAGNLDCGEATIRNELRLLEEEGYLTHPHTSAGRVPTEKGYRHYVNNLDKNKIKLSKKENNILGLSIKEPQNYTSSRKNLAKALSHLSTQAVLIAFSPDSIYYTGLSNLFSKPEFNQLELVAGISQVFDHCEQCLEKFYDDLPKNELLVLVGANHPFGDRLSVLASKFSNQEVDNGLAVMLGPMRMDYKHNWSLMSKTLEII</sequence>
<dbReference type="Gene3D" id="1.10.10.10">
    <property type="entry name" value="Winged helix-like DNA-binding domain superfamily/Winged helix DNA-binding domain"/>
    <property type="match status" value="1"/>
</dbReference>
<evidence type="ECO:0000313" key="6">
    <source>
        <dbReference type="EMBL" id="PIT87522.1"/>
    </source>
</evidence>
<keyword evidence="4" id="KW-0804">Transcription</keyword>
<dbReference type="InterPro" id="IPR036388">
    <property type="entry name" value="WH-like_DNA-bd_sf"/>
</dbReference>
<dbReference type="AlphaFoldDB" id="A0A2M6W409"/>
<dbReference type="GO" id="GO:0045892">
    <property type="term" value="P:negative regulation of DNA-templated transcription"/>
    <property type="evidence" value="ECO:0007669"/>
    <property type="project" value="TreeGrafter"/>
</dbReference>
<dbReference type="Proteomes" id="UP000231183">
    <property type="component" value="Unassembled WGS sequence"/>
</dbReference>
<evidence type="ECO:0000256" key="1">
    <source>
        <dbReference type="ARBA" id="ARBA00022491"/>
    </source>
</evidence>
<dbReference type="InterPro" id="IPR002571">
    <property type="entry name" value="HrcA"/>
</dbReference>
<evidence type="ECO:0000259" key="5">
    <source>
        <dbReference type="Pfam" id="PF01628"/>
    </source>
</evidence>
<dbReference type="InterPro" id="IPR036390">
    <property type="entry name" value="WH_DNA-bd_sf"/>
</dbReference>
<dbReference type="EMBL" id="PFBX01000024">
    <property type="protein sequence ID" value="PIT87522.1"/>
    <property type="molecule type" value="Genomic_DNA"/>
</dbReference>
<evidence type="ECO:0000256" key="4">
    <source>
        <dbReference type="ARBA" id="ARBA00023163"/>
    </source>
</evidence>
<keyword evidence="2" id="KW-0805">Transcription regulation</keyword>
<dbReference type="PANTHER" id="PTHR34824">
    <property type="entry name" value="HEAT-INDUCIBLE TRANSCRIPTION REPRESSOR HRCA"/>
    <property type="match status" value="1"/>
</dbReference>
<protein>
    <recommendedName>
        <fullName evidence="5">Heat-inducible transcription repressor HrcA C-terminal domain-containing protein</fullName>
    </recommendedName>
</protein>
<dbReference type="SUPFAM" id="SSF55781">
    <property type="entry name" value="GAF domain-like"/>
    <property type="match status" value="1"/>
</dbReference>
<proteinExistence type="predicted"/>
<reference evidence="7" key="1">
    <citation type="submission" date="2017-09" db="EMBL/GenBank/DDBJ databases">
        <title>Depth-based differentiation of microbial function through sediment-hosted aquifers and enrichment of novel symbionts in the deep terrestrial subsurface.</title>
        <authorList>
            <person name="Probst A.J."/>
            <person name="Ladd B."/>
            <person name="Jarett J.K."/>
            <person name="Geller-Mcgrath D.E."/>
            <person name="Sieber C.M.K."/>
            <person name="Emerson J.B."/>
            <person name="Anantharaman K."/>
            <person name="Thomas B.C."/>
            <person name="Malmstrom R."/>
            <person name="Stieglmeier M."/>
            <person name="Klingl A."/>
            <person name="Woyke T."/>
            <person name="Ryan C.M."/>
            <person name="Banfield J.F."/>
        </authorList>
    </citation>
    <scope>NUCLEOTIDE SEQUENCE [LARGE SCALE GENOMIC DNA]</scope>
</reference>
<dbReference type="Pfam" id="PF01628">
    <property type="entry name" value="HrcA"/>
    <property type="match status" value="1"/>
</dbReference>
<dbReference type="Gene3D" id="3.30.450.40">
    <property type="match status" value="1"/>
</dbReference>
<evidence type="ECO:0000256" key="2">
    <source>
        <dbReference type="ARBA" id="ARBA00023015"/>
    </source>
</evidence>
<dbReference type="InterPro" id="IPR029016">
    <property type="entry name" value="GAF-like_dom_sf"/>
</dbReference>
<dbReference type="InterPro" id="IPR021153">
    <property type="entry name" value="HrcA_C"/>
</dbReference>
<comment type="caution">
    <text evidence="6">The sequence shown here is derived from an EMBL/GenBank/DDBJ whole genome shotgun (WGS) entry which is preliminary data.</text>
</comment>
<gene>
    <name evidence="6" type="ORF">COU31_02480</name>
</gene>
<accession>A0A2M6W409</accession>
<keyword evidence="1" id="KW-0678">Repressor</keyword>
<evidence type="ECO:0000256" key="3">
    <source>
        <dbReference type="ARBA" id="ARBA00023016"/>
    </source>
</evidence>
<dbReference type="SUPFAM" id="SSF46785">
    <property type="entry name" value="Winged helix' DNA-binding domain"/>
    <property type="match status" value="1"/>
</dbReference>